<organism evidence="1">
    <name type="scientific">Blastocystis hominis</name>
    <dbReference type="NCBI Taxonomy" id="12968"/>
    <lineage>
        <taxon>Eukaryota</taxon>
        <taxon>Sar</taxon>
        <taxon>Stramenopiles</taxon>
        <taxon>Bigyra</taxon>
        <taxon>Opalozoa</taxon>
        <taxon>Opalinata</taxon>
        <taxon>Blastocystidae</taxon>
        <taxon>Blastocystis</taxon>
    </lineage>
</organism>
<evidence type="ECO:0000313" key="2">
    <source>
        <dbReference type="Proteomes" id="UP000008312"/>
    </source>
</evidence>
<proteinExistence type="predicted"/>
<dbReference type="RefSeq" id="XP_012895977.1">
    <property type="nucleotide sequence ID" value="XM_013040523.1"/>
</dbReference>
<evidence type="ECO:0000313" key="1">
    <source>
        <dbReference type="EMBL" id="CBK21929.2"/>
    </source>
</evidence>
<keyword evidence="2" id="KW-1185">Reference proteome</keyword>
<dbReference type="Gene3D" id="3.40.50.11350">
    <property type="match status" value="1"/>
</dbReference>
<reference evidence="1" key="1">
    <citation type="submission" date="2010-02" db="EMBL/GenBank/DDBJ databases">
        <title>Sequencing and annotation of the Blastocystis hominis genome.</title>
        <authorList>
            <person name="Wincker P."/>
        </authorList>
    </citation>
    <scope>NUCLEOTIDE SEQUENCE</scope>
    <source>
        <strain evidence="1">Singapore isolate B</strain>
    </source>
</reference>
<dbReference type="AlphaFoldDB" id="D8M1J0"/>
<dbReference type="InParanoid" id="D8M1J0"/>
<gene>
    <name evidence="1" type="ORF">GSBLH_T00002018001</name>
</gene>
<dbReference type="OrthoDB" id="428346at2759"/>
<name>D8M1J0_BLAHO</name>
<accession>D8M1J0</accession>
<dbReference type="EMBL" id="FN668645">
    <property type="protein sequence ID" value="CBK21929.2"/>
    <property type="molecule type" value="Genomic_DNA"/>
</dbReference>
<sequence>MHVRTGLLEGNVGWGRFLRRKDVDRFVEIAAKRTERVERGKKGKPVRWFVLSDNEEARRRVEEAGKGVVWTSNCTVAHTKTVSRSAWKCSVVENYLLSECDYLILTAKSTFGYLAKHRNEAEQSNIFPKS</sequence>
<protein>
    <submittedName>
        <fullName evidence="1">Uncharacterized protein</fullName>
    </submittedName>
</protein>
<dbReference type="GeneID" id="24919230"/>
<dbReference type="Proteomes" id="UP000008312">
    <property type="component" value="Unassembled WGS sequence"/>
</dbReference>